<evidence type="ECO:0000313" key="4">
    <source>
        <dbReference type="Proteomes" id="UP000694044"/>
    </source>
</evidence>
<evidence type="ECO:0000313" key="3">
    <source>
        <dbReference type="EMBL" id="KAG7393976.1"/>
    </source>
</evidence>
<accession>A0A8T1WKN3</accession>
<dbReference type="Pfam" id="PF01419">
    <property type="entry name" value="Jacalin"/>
    <property type="match status" value="1"/>
</dbReference>
<evidence type="ECO:0000256" key="1">
    <source>
        <dbReference type="SAM" id="MobiDB-lite"/>
    </source>
</evidence>
<dbReference type="AlphaFoldDB" id="A0A8T1WKN3"/>
<keyword evidence="4" id="KW-1185">Reference proteome</keyword>
<dbReference type="EMBL" id="JAGDFM010000001">
    <property type="protein sequence ID" value="KAG7393976.1"/>
    <property type="molecule type" value="Genomic_DNA"/>
</dbReference>
<protein>
    <recommendedName>
        <fullName evidence="2">Jacalin-type lectin domain-containing protein</fullName>
    </recommendedName>
</protein>
<feature type="compositionally biased region" description="Low complexity" evidence="1">
    <location>
        <begin position="128"/>
        <end position="190"/>
    </location>
</feature>
<evidence type="ECO:0000259" key="2">
    <source>
        <dbReference type="Pfam" id="PF01419"/>
    </source>
</evidence>
<sequence>MASRTKLLGETVTSITIRSGARVDGITLEISKPTVQTFTHGYSGVSDNMNTLQLSPGEYITYMEAHWDKNEHTDDHTRVFYLKSSRVLAIRSREGYKPTPRVGPGTVAPAKIPVSGDGSKGDPGSAQPSTVPVDSSTSTSSDSNTSSNTIQSPNAGSTASADSSTAGSTIEFPVGTSATGSTSTDDASNSPEPPSTTAPEPSGPATPLSETFGGPHGTKFSDQALATSGQTVSSIAIRAGARIDGITLTVTAPTAQTFAHGYDGVATPTMRYRLVQESTSPRWKFTGRRTATLMTRHASSIWNLVRVLAAPFLLEPKPIRQGR</sequence>
<gene>
    <name evidence="3" type="ORF">PHYPSEUDO_000153</name>
</gene>
<dbReference type="OrthoDB" id="107091at2759"/>
<name>A0A8T1WKN3_9STRA</name>
<proteinExistence type="predicted"/>
<reference evidence="3" key="1">
    <citation type="submission" date="2021-02" db="EMBL/GenBank/DDBJ databases">
        <authorList>
            <person name="Palmer J.M."/>
        </authorList>
    </citation>
    <scope>NUCLEOTIDE SEQUENCE</scope>
    <source>
        <strain evidence="3">SCRP734</strain>
    </source>
</reference>
<feature type="compositionally biased region" description="Pro residues" evidence="1">
    <location>
        <begin position="191"/>
        <end position="204"/>
    </location>
</feature>
<dbReference type="Proteomes" id="UP000694044">
    <property type="component" value="Unassembled WGS sequence"/>
</dbReference>
<feature type="domain" description="Jacalin-type lectin" evidence="2">
    <location>
        <begin position="11"/>
        <end position="83"/>
    </location>
</feature>
<organism evidence="3 4">
    <name type="scientific">Phytophthora pseudosyringae</name>
    <dbReference type="NCBI Taxonomy" id="221518"/>
    <lineage>
        <taxon>Eukaryota</taxon>
        <taxon>Sar</taxon>
        <taxon>Stramenopiles</taxon>
        <taxon>Oomycota</taxon>
        <taxon>Peronosporomycetes</taxon>
        <taxon>Peronosporales</taxon>
        <taxon>Peronosporaceae</taxon>
        <taxon>Phytophthora</taxon>
    </lineage>
</organism>
<dbReference type="InterPro" id="IPR001229">
    <property type="entry name" value="Jacalin-like_lectin_dom"/>
</dbReference>
<comment type="caution">
    <text evidence="3">The sequence shown here is derived from an EMBL/GenBank/DDBJ whole genome shotgun (WGS) entry which is preliminary data.</text>
</comment>
<feature type="region of interest" description="Disordered" evidence="1">
    <location>
        <begin position="93"/>
        <end position="222"/>
    </location>
</feature>